<dbReference type="InterPro" id="IPR050179">
    <property type="entry name" value="Trans_hexapeptide_repeat"/>
</dbReference>
<dbReference type="NCBIfam" id="TIGR03308">
    <property type="entry name" value="phn_thr-fam"/>
    <property type="match status" value="1"/>
</dbReference>
<dbReference type="PROSITE" id="PS00101">
    <property type="entry name" value="HEXAPEP_TRANSFERASES"/>
    <property type="match status" value="1"/>
</dbReference>
<evidence type="ECO:0000313" key="5">
    <source>
        <dbReference type="EMBL" id="GHF48243.1"/>
    </source>
</evidence>
<evidence type="ECO:0000256" key="4">
    <source>
        <dbReference type="ARBA" id="ARBA00023315"/>
    </source>
</evidence>
<dbReference type="CDD" id="cd03349">
    <property type="entry name" value="LbH_XAT"/>
    <property type="match status" value="1"/>
</dbReference>
<dbReference type="AlphaFoldDB" id="A0A8J3M7S6"/>
<sequence>MARLQADAPFLHPDTEITESRFGAYVEIGRGSRVAWSTIGDYSYCDRYADIANAEVGKFANIAAFVRIGPTDHPMQQASLHHFLYRSADYWDDTEPDADFFAHRRSRIARIGHDTWIGHAAVIRPEVTVGHGAIVASAAVVTKDVAPYQIVAGIPARPIRDRFAPEIAERLMALAWWDWDHATLRARLADFRALPIEAFLDRYEGL</sequence>
<gene>
    <name evidence="5" type="ORF">GCM10017056_19730</name>
</gene>
<dbReference type="InterPro" id="IPR017694">
    <property type="entry name" value="Phosphonate_tfrase_rpt"/>
</dbReference>
<dbReference type="Proteomes" id="UP000626220">
    <property type="component" value="Unassembled WGS sequence"/>
</dbReference>
<dbReference type="RefSeq" id="WP_189679912.1">
    <property type="nucleotide sequence ID" value="NZ_BNCJ01000004.1"/>
</dbReference>
<dbReference type="InterPro" id="IPR018357">
    <property type="entry name" value="Hexapep_transf_CS"/>
</dbReference>
<dbReference type="GO" id="GO:0016746">
    <property type="term" value="F:acyltransferase activity"/>
    <property type="evidence" value="ECO:0007669"/>
    <property type="project" value="UniProtKB-KW"/>
</dbReference>
<reference evidence="5" key="1">
    <citation type="journal article" date="2014" name="Int. J. Syst. Evol. Microbiol.">
        <title>Complete genome sequence of Corynebacterium casei LMG S-19264T (=DSM 44701T), isolated from a smear-ripened cheese.</title>
        <authorList>
            <consortium name="US DOE Joint Genome Institute (JGI-PGF)"/>
            <person name="Walter F."/>
            <person name="Albersmeier A."/>
            <person name="Kalinowski J."/>
            <person name="Ruckert C."/>
        </authorList>
    </citation>
    <scope>NUCLEOTIDE SEQUENCE</scope>
    <source>
        <strain evidence="5">KCTC 42650</strain>
    </source>
</reference>
<dbReference type="EMBL" id="BNCJ01000004">
    <property type="protein sequence ID" value="GHF48243.1"/>
    <property type="molecule type" value="Genomic_DNA"/>
</dbReference>
<dbReference type="InterPro" id="IPR011004">
    <property type="entry name" value="Trimer_LpxA-like_sf"/>
</dbReference>
<evidence type="ECO:0000256" key="3">
    <source>
        <dbReference type="ARBA" id="ARBA00022737"/>
    </source>
</evidence>
<dbReference type="PANTHER" id="PTHR43300">
    <property type="entry name" value="ACETYLTRANSFERASE"/>
    <property type="match status" value="1"/>
</dbReference>
<evidence type="ECO:0000256" key="1">
    <source>
        <dbReference type="ARBA" id="ARBA00007274"/>
    </source>
</evidence>
<keyword evidence="4" id="KW-0012">Acyltransferase</keyword>
<dbReference type="PANTHER" id="PTHR43300:SF11">
    <property type="entry name" value="ACETYLTRANSFERASE RV3034C-RELATED"/>
    <property type="match status" value="1"/>
</dbReference>
<keyword evidence="3" id="KW-0677">Repeat</keyword>
<name>A0A8J3M7S6_9RHOB</name>
<keyword evidence="2" id="KW-0808">Transferase</keyword>
<dbReference type="Pfam" id="PF00132">
    <property type="entry name" value="Hexapep"/>
    <property type="match status" value="1"/>
</dbReference>
<keyword evidence="6" id="KW-1185">Reference proteome</keyword>
<dbReference type="SUPFAM" id="SSF51161">
    <property type="entry name" value="Trimeric LpxA-like enzymes"/>
    <property type="match status" value="1"/>
</dbReference>
<dbReference type="Gene3D" id="2.160.10.10">
    <property type="entry name" value="Hexapeptide repeat proteins"/>
    <property type="match status" value="1"/>
</dbReference>
<organism evidence="5 6">
    <name type="scientific">Seohaeicola zhoushanensis</name>
    <dbReference type="NCBI Taxonomy" id="1569283"/>
    <lineage>
        <taxon>Bacteria</taxon>
        <taxon>Pseudomonadati</taxon>
        <taxon>Pseudomonadota</taxon>
        <taxon>Alphaproteobacteria</taxon>
        <taxon>Rhodobacterales</taxon>
        <taxon>Roseobacteraceae</taxon>
        <taxon>Seohaeicola</taxon>
    </lineage>
</organism>
<evidence type="ECO:0000313" key="6">
    <source>
        <dbReference type="Proteomes" id="UP000626220"/>
    </source>
</evidence>
<comment type="caution">
    <text evidence="5">The sequence shown here is derived from an EMBL/GenBank/DDBJ whole genome shotgun (WGS) entry which is preliminary data.</text>
</comment>
<proteinExistence type="inferred from homology"/>
<comment type="similarity">
    <text evidence="1">Belongs to the transferase hexapeptide repeat family.</text>
</comment>
<protein>
    <submittedName>
        <fullName evidence="5">Acetyltransferase</fullName>
    </submittedName>
</protein>
<evidence type="ECO:0000256" key="2">
    <source>
        <dbReference type="ARBA" id="ARBA00022679"/>
    </source>
</evidence>
<reference evidence="5" key="2">
    <citation type="submission" date="2020-09" db="EMBL/GenBank/DDBJ databases">
        <authorList>
            <person name="Sun Q."/>
            <person name="Kim S."/>
        </authorList>
    </citation>
    <scope>NUCLEOTIDE SEQUENCE</scope>
    <source>
        <strain evidence="5">KCTC 42650</strain>
    </source>
</reference>
<accession>A0A8J3M7S6</accession>
<dbReference type="InterPro" id="IPR001451">
    <property type="entry name" value="Hexapep"/>
</dbReference>